<dbReference type="AlphaFoldDB" id="A0A545SS46"/>
<evidence type="ECO:0000259" key="4">
    <source>
        <dbReference type="PROSITE" id="PS01124"/>
    </source>
</evidence>
<keyword evidence="3" id="KW-0804">Transcription</keyword>
<comment type="caution">
    <text evidence="5">The sequence shown here is derived from an EMBL/GenBank/DDBJ whole genome shotgun (WGS) entry which is preliminary data.</text>
</comment>
<protein>
    <submittedName>
        <fullName evidence="5">AraC family transcriptional regulator</fullName>
    </submittedName>
</protein>
<evidence type="ECO:0000256" key="2">
    <source>
        <dbReference type="ARBA" id="ARBA00023125"/>
    </source>
</evidence>
<dbReference type="InterPro" id="IPR020449">
    <property type="entry name" value="Tscrpt_reg_AraC-type_HTH"/>
</dbReference>
<dbReference type="InterPro" id="IPR018060">
    <property type="entry name" value="HTH_AraC"/>
</dbReference>
<dbReference type="SUPFAM" id="SSF46689">
    <property type="entry name" value="Homeodomain-like"/>
    <property type="match status" value="1"/>
</dbReference>
<organism evidence="5 6">
    <name type="scientific">Exilibacterium tricleocarpae</name>
    <dbReference type="NCBI Taxonomy" id="2591008"/>
    <lineage>
        <taxon>Bacteria</taxon>
        <taxon>Pseudomonadati</taxon>
        <taxon>Pseudomonadota</taxon>
        <taxon>Gammaproteobacteria</taxon>
        <taxon>Cellvibrionales</taxon>
        <taxon>Cellvibrionaceae</taxon>
        <taxon>Exilibacterium</taxon>
    </lineage>
</organism>
<evidence type="ECO:0000256" key="3">
    <source>
        <dbReference type="ARBA" id="ARBA00023163"/>
    </source>
</evidence>
<dbReference type="OrthoDB" id="6816069at2"/>
<dbReference type="InterPro" id="IPR032687">
    <property type="entry name" value="AraC-type_N"/>
</dbReference>
<dbReference type="EMBL" id="VHSG01000033">
    <property type="protein sequence ID" value="TQV67797.1"/>
    <property type="molecule type" value="Genomic_DNA"/>
</dbReference>
<dbReference type="InterPro" id="IPR009057">
    <property type="entry name" value="Homeodomain-like_sf"/>
</dbReference>
<dbReference type="GO" id="GO:0005829">
    <property type="term" value="C:cytosol"/>
    <property type="evidence" value="ECO:0007669"/>
    <property type="project" value="TreeGrafter"/>
</dbReference>
<evidence type="ECO:0000313" key="6">
    <source>
        <dbReference type="Proteomes" id="UP000319732"/>
    </source>
</evidence>
<proteinExistence type="predicted"/>
<name>A0A545SS46_9GAMM</name>
<dbReference type="GO" id="GO:0003700">
    <property type="term" value="F:DNA-binding transcription factor activity"/>
    <property type="evidence" value="ECO:0007669"/>
    <property type="project" value="InterPro"/>
</dbReference>
<gene>
    <name evidence="5" type="ORF">FKG94_25035</name>
</gene>
<evidence type="ECO:0000256" key="1">
    <source>
        <dbReference type="ARBA" id="ARBA00023015"/>
    </source>
</evidence>
<dbReference type="PROSITE" id="PS01124">
    <property type="entry name" value="HTH_ARAC_FAMILY_2"/>
    <property type="match status" value="1"/>
</dbReference>
<reference evidence="5 6" key="1">
    <citation type="submission" date="2019-06" db="EMBL/GenBank/DDBJ databases">
        <title>Whole genome sequence for Cellvibrionaceae sp. R142.</title>
        <authorList>
            <person name="Wang G."/>
        </authorList>
    </citation>
    <scope>NUCLEOTIDE SEQUENCE [LARGE SCALE GENOMIC DNA]</scope>
    <source>
        <strain evidence="5 6">R142</strain>
    </source>
</reference>
<dbReference type="Pfam" id="PF12625">
    <property type="entry name" value="Arabinose_bd"/>
    <property type="match status" value="1"/>
</dbReference>
<dbReference type="Pfam" id="PF12833">
    <property type="entry name" value="HTH_18"/>
    <property type="match status" value="1"/>
</dbReference>
<dbReference type="PANTHER" id="PTHR47894:SF1">
    <property type="entry name" value="HTH-TYPE TRANSCRIPTIONAL REGULATOR VQSM"/>
    <property type="match status" value="1"/>
</dbReference>
<dbReference type="GO" id="GO:0000976">
    <property type="term" value="F:transcription cis-regulatory region binding"/>
    <property type="evidence" value="ECO:0007669"/>
    <property type="project" value="TreeGrafter"/>
</dbReference>
<dbReference type="RefSeq" id="WP_142929695.1">
    <property type="nucleotide sequence ID" value="NZ_ML660109.1"/>
</dbReference>
<sequence>MAITSIGEALIIMRASFGTSDAVLPTFYTATLVRWLIDEGHTEAALLENTGLTLALLENPDDYINFRQHRQLLLNALRLSGDRHLGLQFGRRLNLTSMGMIGYAAMSRDSFVEAIDTIITYFRIQAPLVEMTFRRTEQGACIVMDETLDYGEIREFMFESFLGAADTVFAFLLNDRQPVIRAQGCLPRAADWDRHAHLLRFPVSFDQPRNALELDVRCLDLPLPTANPMAAKSAQKICDELLAQAAGQSDLAGKVRQLLLAHVGRFPNLEQAAAQLFISPRTLRRKLQQLDTTYQTVLDDTREGLAVRYLTQTRMSVQQIASMLGYTDPSNFGRAFRKWTGKSPSQYRG</sequence>
<evidence type="ECO:0000313" key="5">
    <source>
        <dbReference type="EMBL" id="TQV67797.1"/>
    </source>
</evidence>
<accession>A0A545SS46</accession>
<feature type="domain" description="HTH araC/xylS-type" evidence="4">
    <location>
        <begin position="253"/>
        <end position="349"/>
    </location>
</feature>
<dbReference type="Gene3D" id="1.10.10.60">
    <property type="entry name" value="Homeodomain-like"/>
    <property type="match status" value="1"/>
</dbReference>
<dbReference type="SMART" id="SM00342">
    <property type="entry name" value="HTH_ARAC"/>
    <property type="match status" value="1"/>
</dbReference>
<dbReference type="Proteomes" id="UP000319732">
    <property type="component" value="Unassembled WGS sequence"/>
</dbReference>
<keyword evidence="1" id="KW-0805">Transcription regulation</keyword>
<dbReference type="PANTHER" id="PTHR47894">
    <property type="entry name" value="HTH-TYPE TRANSCRIPTIONAL REGULATOR GADX"/>
    <property type="match status" value="1"/>
</dbReference>
<keyword evidence="2" id="KW-0238">DNA-binding</keyword>
<dbReference type="PRINTS" id="PR00032">
    <property type="entry name" value="HTHARAC"/>
</dbReference>
<keyword evidence="6" id="KW-1185">Reference proteome</keyword>